<keyword evidence="1" id="KW-0472">Membrane</keyword>
<dbReference type="PANTHER" id="PTHR47992">
    <property type="entry name" value="PROTEIN PHOSPHATASE"/>
    <property type="match status" value="1"/>
</dbReference>
<dbReference type="InterPro" id="IPR001932">
    <property type="entry name" value="PPM-type_phosphatase-like_dom"/>
</dbReference>
<dbReference type="OrthoDB" id="420076at2759"/>
<gene>
    <name evidence="3" type="ORF">CHUDEA3_1480</name>
    <name evidence="4" type="ORF">GY17_00002671</name>
</gene>
<dbReference type="SMART" id="SM00332">
    <property type="entry name" value="PP2Cc"/>
    <property type="match status" value="1"/>
</dbReference>
<dbReference type="VEuPathDB" id="CryptoDB:CHUDEA3_1480"/>
<dbReference type="CDD" id="cd00143">
    <property type="entry name" value="PP2Cc"/>
    <property type="match status" value="1"/>
</dbReference>
<dbReference type="Proteomes" id="UP001429100">
    <property type="component" value="Unassembled WGS sequence"/>
</dbReference>
<evidence type="ECO:0000313" key="4">
    <source>
        <dbReference type="EMBL" id="PPS92806.1"/>
    </source>
</evidence>
<evidence type="ECO:0000256" key="1">
    <source>
        <dbReference type="SAM" id="Phobius"/>
    </source>
</evidence>
<reference evidence="4 5" key="3">
    <citation type="submission" date="2017-10" db="EMBL/GenBank/DDBJ databases">
        <title>Consistent, comparative and evidence-based genome annotation and re-annotation for the closely-related species, Cryptosporidium parvum, C. hominis and C. tyzzeri.</title>
        <authorList>
            <person name="Baptista R.P."/>
            <person name="Li Y."/>
            <person name="Sateriale A."/>
            <person name="Striepen B."/>
            <person name="Kissinger J.C."/>
        </authorList>
    </citation>
    <scope>NUCLEOTIDE SEQUENCE [LARGE SCALE GENOMIC DNA]</scope>
    <source>
        <strain evidence="4">30976</strain>
    </source>
</reference>
<dbReference type="VEuPathDB" id="CryptoDB:Chro.30178"/>
<dbReference type="VEuPathDB" id="CryptoDB:ChTU502y2012_414g0345"/>
<dbReference type="InterPro" id="IPR015655">
    <property type="entry name" value="PP2C"/>
</dbReference>
<sequence length="608" mass="69518">MFRDEVRTFSSGRRFACQMKSFLKNRRCISGCATAFLAGGLSAWLYLDSREKPESYFFNKLKSSYKVGCASQETSNKLFHQKILNQNLSLKTEKPNYVELIGEQGPIKSMVLGSEGTSAMISISAIQVNANNPIEDRLLIQRMRLNLPGGENKDFVISAVIDGHGGWQVAEYVQNNFIRIFQKELSQYMSSLVREGSANESNQISQINKTDIIAGLFYSLKKTYYILDEELKSKLEVAYNLGFSKLASVGACTTVSIITEDAILTANSGDCLSVYCNENGIWLPLNEQLSAMNPQEQKRLEEIHKHEKDNLIQCKQILHEKFLMGLYTIPKYRGCYVKGILQPSRAIGDFRLKSMDFNYNWEKDLSTEKLLPTFSYVLKDKESEQSKKEQHREKEDLNEDEFPYSYDLINGNNSINMRRDSYRYFVKNPLSFPYVKSEPMLHLFFYNSLNNNLSSTDNTSVEKISPNEYSLTPVHTNSSLKVEYITPEYKHLPISEYSNSNEFIRDFTLSKIRNAYSYIQNPMNSSKKSFLVLGTDGVWDFLTPKDVTNVILNSKSVEDGVRRILKKVLNNAGINSIEKLKSLPKKRKVFDDTSIVLAEITPNKHDNN</sequence>
<name>A0A0S4TCN5_CRYHO</name>
<protein>
    <submittedName>
        <fullName evidence="4">Pp2c protein phosphatase 2 C</fullName>
    </submittedName>
</protein>
<feature type="transmembrane region" description="Helical" evidence="1">
    <location>
        <begin position="28"/>
        <end position="47"/>
    </location>
</feature>
<keyword evidence="5" id="KW-1185">Reference proteome</keyword>
<dbReference type="InterPro" id="IPR036457">
    <property type="entry name" value="PPM-type-like_dom_sf"/>
</dbReference>
<accession>A0A0S4TCN5</accession>
<dbReference type="Pfam" id="PF00481">
    <property type="entry name" value="PP2C"/>
    <property type="match status" value="1"/>
</dbReference>
<dbReference type="PROSITE" id="PS51746">
    <property type="entry name" value="PPM_2"/>
    <property type="match status" value="1"/>
</dbReference>
<dbReference type="EMBL" id="LN877949">
    <property type="protein sequence ID" value="CUV05010.1"/>
    <property type="molecule type" value="Genomic_DNA"/>
</dbReference>
<evidence type="ECO:0000313" key="5">
    <source>
        <dbReference type="Proteomes" id="UP001429100"/>
    </source>
</evidence>
<evidence type="ECO:0000313" key="3">
    <source>
        <dbReference type="EMBL" id="CUV05010.1"/>
    </source>
</evidence>
<organism evidence="3">
    <name type="scientific">Cryptosporidium hominis</name>
    <dbReference type="NCBI Taxonomy" id="237895"/>
    <lineage>
        <taxon>Eukaryota</taxon>
        <taxon>Sar</taxon>
        <taxon>Alveolata</taxon>
        <taxon>Apicomplexa</taxon>
        <taxon>Conoidasida</taxon>
        <taxon>Coccidia</taxon>
        <taxon>Eucoccidiorida</taxon>
        <taxon>Eimeriorina</taxon>
        <taxon>Cryptosporidiidae</taxon>
        <taxon>Cryptosporidium</taxon>
    </lineage>
</organism>
<dbReference type="AlphaFoldDB" id="A0A0S4TCN5"/>
<dbReference type="VEuPathDB" id="CryptoDB:GY17_00002671"/>
<proteinExistence type="predicted"/>
<dbReference type="Proteomes" id="UP000199752">
    <property type="component" value="Chromosome 3"/>
</dbReference>
<dbReference type="Gene3D" id="3.60.40.10">
    <property type="entry name" value="PPM-type phosphatase domain"/>
    <property type="match status" value="1"/>
</dbReference>
<feature type="domain" description="PPM-type phosphatase" evidence="2">
    <location>
        <begin position="120"/>
        <end position="600"/>
    </location>
</feature>
<reference evidence="3" key="2">
    <citation type="submission" date="2015-08" db="EMBL/GenBank/DDBJ databases">
        <authorList>
            <person name="Babu N.S."/>
            <person name="Beckwith C.J."/>
            <person name="Beseler K.G."/>
            <person name="Brison A."/>
            <person name="Carone J.V."/>
            <person name="Caskin T.P."/>
            <person name="Diamond M."/>
            <person name="Durham M.E."/>
            <person name="Foxe J.M."/>
            <person name="Go M."/>
            <person name="Henderson B.A."/>
            <person name="Jones I.B."/>
            <person name="McGettigan J.A."/>
            <person name="Micheletti S.J."/>
            <person name="Nasrallah M.E."/>
            <person name="Ortiz D."/>
            <person name="Piller C.R."/>
            <person name="Privatt S.R."/>
            <person name="Schneider S.L."/>
            <person name="Sharp S."/>
            <person name="Smith T.C."/>
            <person name="Stanton J.D."/>
            <person name="Ullery H.E."/>
            <person name="Wilson R.J."/>
            <person name="Serrano M.G."/>
            <person name="Buck G."/>
            <person name="Lee V."/>
            <person name="Wang Y."/>
            <person name="Carvalho R."/>
            <person name="Voegtly L."/>
            <person name="Shi R."/>
            <person name="Duckworth R."/>
            <person name="Johnson A."/>
            <person name="Loviza R."/>
            <person name="Walstead R."/>
            <person name="Shah Z."/>
            <person name="Kiflezghi M."/>
            <person name="Wade K."/>
            <person name="Ball S.L."/>
            <person name="Bradley K.W."/>
            <person name="Asai D.J."/>
            <person name="Bowman C.A."/>
            <person name="Russell D.A."/>
            <person name="Pope W.H."/>
            <person name="Jacobs-Sera D."/>
            <person name="Hendrix R.W."/>
            <person name="Hatfull G.F."/>
        </authorList>
    </citation>
    <scope>NUCLEOTIDE SEQUENCE [LARGE SCALE GENOMIC DNA]</scope>
</reference>
<keyword evidence="1" id="KW-1133">Transmembrane helix</keyword>
<dbReference type="EMBL" id="JTAI01000028">
    <property type="protein sequence ID" value="PPS92806.1"/>
    <property type="molecule type" value="Genomic_DNA"/>
</dbReference>
<keyword evidence="1" id="KW-0812">Transmembrane</keyword>
<dbReference type="GO" id="GO:0004722">
    <property type="term" value="F:protein serine/threonine phosphatase activity"/>
    <property type="evidence" value="ECO:0007669"/>
    <property type="project" value="InterPro"/>
</dbReference>
<reference evidence="4 5" key="1">
    <citation type="submission" date="2014-11" db="EMBL/GenBank/DDBJ databases">
        <title>Comparative genomic analysis of Cryptosporidium hominis reveals occurrence of genetic recombination in virulent subtypes.</title>
        <authorList>
            <person name="Guo Y."/>
            <person name="Tang K."/>
            <person name="Frace M."/>
            <person name="Li N."/>
            <person name="Roellig D.M."/>
            <person name="Sammons S."/>
            <person name="Knipe K."/>
            <person name="Rowe L."/>
            <person name="Feng Y."/>
            <person name="Xiao L."/>
        </authorList>
    </citation>
    <scope>NUCLEOTIDE SEQUENCE [LARGE SCALE GENOMIC DNA]</scope>
    <source>
        <strain evidence="4">30976</strain>
    </source>
</reference>
<dbReference type="SUPFAM" id="SSF81606">
    <property type="entry name" value="PP2C-like"/>
    <property type="match status" value="1"/>
</dbReference>
<evidence type="ECO:0000259" key="2">
    <source>
        <dbReference type="PROSITE" id="PS51746"/>
    </source>
</evidence>